<comment type="function">
    <text evidence="9">The M ring may be actively involved in energy transduction.</text>
</comment>
<organism evidence="14 15">
    <name type="scientific">Tistrella mobilis</name>
    <dbReference type="NCBI Taxonomy" id="171437"/>
    <lineage>
        <taxon>Bacteria</taxon>
        <taxon>Pseudomonadati</taxon>
        <taxon>Pseudomonadota</taxon>
        <taxon>Alphaproteobacteria</taxon>
        <taxon>Geminicoccales</taxon>
        <taxon>Geminicoccaceae</taxon>
        <taxon>Tistrella</taxon>
    </lineage>
</organism>
<dbReference type="PIRSF" id="PIRSF004862">
    <property type="entry name" value="FliF"/>
    <property type="match status" value="1"/>
</dbReference>
<feature type="transmembrane region" description="Helical" evidence="11">
    <location>
        <begin position="20"/>
        <end position="39"/>
    </location>
</feature>
<proteinExistence type="inferred from homology"/>
<evidence type="ECO:0000256" key="11">
    <source>
        <dbReference type="SAM" id="Phobius"/>
    </source>
</evidence>
<name>A0A162KCZ5_9PROT</name>
<dbReference type="InterPro" id="IPR043427">
    <property type="entry name" value="YscJ/FliF"/>
</dbReference>
<comment type="subcellular location">
    <subcellularLocation>
        <location evidence="1 9">Bacterial flagellum basal body</location>
    </subcellularLocation>
    <subcellularLocation>
        <location evidence="2">Cell membrane</location>
        <topology evidence="2">Multi-pass membrane protein</topology>
    </subcellularLocation>
</comment>
<dbReference type="GO" id="GO:0071973">
    <property type="term" value="P:bacterial-type flagellum-dependent cell motility"/>
    <property type="evidence" value="ECO:0007669"/>
    <property type="project" value="InterPro"/>
</dbReference>
<dbReference type="NCBIfam" id="TIGR00206">
    <property type="entry name" value="fliF"/>
    <property type="match status" value="1"/>
</dbReference>
<feature type="domain" description="Flagellar M-ring N-terminal" evidence="12">
    <location>
        <begin position="43"/>
        <end position="217"/>
    </location>
</feature>
<evidence type="ECO:0000256" key="2">
    <source>
        <dbReference type="ARBA" id="ARBA00004651"/>
    </source>
</evidence>
<gene>
    <name evidence="14" type="ORF">AUP44_10890</name>
</gene>
<evidence type="ECO:0000313" key="14">
    <source>
        <dbReference type="EMBL" id="KYO50970.1"/>
    </source>
</evidence>
<keyword evidence="4" id="KW-1003">Cell membrane</keyword>
<evidence type="ECO:0000256" key="6">
    <source>
        <dbReference type="ARBA" id="ARBA00022989"/>
    </source>
</evidence>
<reference evidence="14 15" key="1">
    <citation type="submission" date="2015-12" db="EMBL/GenBank/DDBJ databases">
        <title>Genome sequence of Tistrella mobilis MCCC 1A02139.</title>
        <authorList>
            <person name="Lu L."/>
            <person name="Lai Q."/>
            <person name="Shao Z."/>
            <person name="Qian P."/>
        </authorList>
    </citation>
    <scope>NUCLEOTIDE SEQUENCE [LARGE SCALE GENOMIC DNA]</scope>
    <source>
        <strain evidence="14 15">MCCC 1A02139</strain>
    </source>
</reference>
<dbReference type="InterPro" id="IPR045851">
    <property type="entry name" value="AMP-bd_C_sf"/>
</dbReference>
<dbReference type="GO" id="GO:0005886">
    <property type="term" value="C:plasma membrane"/>
    <property type="evidence" value="ECO:0007669"/>
    <property type="project" value="UniProtKB-SubCell"/>
</dbReference>
<dbReference type="GeneID" id="97242321"/>
<evidence type="ECO:0000259" key="12">
    <source>
        <dbReference type="Pfam" id="PF01514"/>
    </source>
</evidence>
<evidence type="ECO:0000256" key="10">
    <source>
        <dbReference type="SAM" id="MobiDB-lite"/>
    </source>
</evidence>
<protein>
    <recommendedName>
        <fullName evidence="9">Flagellar M-ring protein</fullName>
    </recommendedName>
</protein>
<feature type="transmembrane region" description="Helical" evidence="11">
    <location>
        <begin position="438"/>
        <end position="456"/>
    </location>
</feature>
<keyword evidence="7 11" id="KW-0472">Membrane</keyword>
<sequence length="571" mass="60086">MADTLKAWMQALKGLGPARLAALGAVAGGLLIFAVFLATRLGSPTMGLLYGDLDTADAASVVAELEQSGVPYTLSPDGRRIMVPQDQIARLRLTLAEGGLPKGGSIGYEIFDRSEGLGTTDFAQNVNLVRALEGELQRTIMTIDAVSAARVHIVLPRRELFSRNQAEPTASIVVSPKGGRSLTQGQVRAIQQLVAAAVPGLRPERVAIADDRGTLLARGDGGTEGAPGAALTAAEEVRQNVESQLRAQVTRLIEESVGPGRVQVEVHADIDHNRVTISQETFDPDGQVIRSRQKNNESELSTEAGDEAVTASNNIPDAQQGQGAGGSRTQSTRDGQTVNYEISRTVRNEVREGGAIKRLSVAVLVDGTYVTADDGTQTYQPRTADEMERLTQLVRSAVGADDQRGDRIEVVNLPFARSQETVTDAGLLGLETSDYMRIAEMVVLAIVALLVILLVLRPLVGRLGPQPAGAAAGAGGMGGMGGVGGVTMIPGPDGTPMAALPGPDGNPVPALAGPTAERALAAAIESSEAMIDISQVEGRVRQSSIRKIAEIVDRHPEEALAVIRSWIREED</sequence>
<dbReference type="Pfam" id="PF08345">
    <property type="entry name" value="YscJ_FliF_C"/>
    <property type="match status" value="1"/>
</dbReference>
<keyword evidence="8 9" id="KW-0975">Bacterial flagellum</keyword>
<keyword evidence="5 11" id="KW-0812">Transmembrane</keyword>
<comment type="caution">
    <text evidence="14">The sequence shown here is derived from an EMBL/GenBank/DDBJ whole genome shotgun (WGS) entry which is preliminary data.</text>
</comment>
<evidence type="ECO:0000256" key="9">
    <source>
        <dbReference type="PIRNR" id="PIRNR004862"/>
    </source>
</evidence>
<dbReference type="InterPro" id="IPR013556">
    <property type="entry name" value="Flag_M-ring_C"/>
</dbReference>
<dbReference type="Proteomes" id="UP000075787">
    <property type="component" value="Unassembled WGS sequence"/>
</dbReference>
<evidence type="ECO:0000256" key="1">
    <source>
        <dbReference type="ARBA" id="ARBA00004117"/>
    </source>
</evidence>
<evidence type="ECO:0000259" key="13">
    <source>
        <dbReference type="Pfam" id="PF08345"/>
    </source>
</evidence>
<dbReference type="AlphaFoldDB" id="A0A162KCZ5"/>
<dbReference type="GO" id="GO:0003774">
    <property type="term" value="F:cytoskeletal motor activity"/>
    <property type="evidence" value="ECO:0007669"/>
    <property type="project" value="InterPro"/>
</dbReference>
<evidence type="ECO:0000256" key="3">
    <source>
        <dbReference type="ARBA" id="ARBA00007971"/>
    </source>
</evidence>
<dbReference type="InterPro" id="IPR006182">
    <property type="entry name" value="FliF_N_dom"/>
</dbReference>
<evidence type="ECO:0000256" key="5">
    <source>
        <dbReference type="ARBA" id="ARBA00022692"/>
    </source>
</evidence>
<dbReference type="RefSeq" id="WP_062767235.1">
    <property type="nucleotide sequence ID" value="NZ_CP121045.1"/>
</dbReference>
<comment type="similarity">
    <text evidence="3 9">Belongs to the FliF family.</text>
</comment>
<dbReference type="Pfam" id="PF01514">
    <property type="entry name" value="YscJ_FliF"/>
    <property type="match status" value="1"/>
</dbReference>
<keyword evidence="6 11" id="KW-1133">Transmembrane helix</keyword>
<dbReference type="PRINTS" id="PR01009">
    <property type="entry name" value="FLGMRINGFLIF"/>
</dbReference>
<dbReference type="EMBL" id="LPZR01000185">
    <property type="protein sequence ID" value="KYO50970.1"/>
    <property type="molecule type" value="Genomic_DNA"/>
</dbReference>
<evidence type="ECO:0000256" key="7">
    <source>
        <dbReference type="ARBA" id="ARBA00023136"/>
    </source>
</evidence>
<feature type="region of interest" description="Disordered" evidence="10">
    <location>
        <begin position="312"/>
        <end position="340"/>
    </location>
</feature>
<dbReference type="InterPro" id="IPR000067">
    <property type="entry name" value="FlgMring_FliF"/>
</dbReference>
<dbReference type="Gene3D" id="3.30.300.30">
    <property type="match status" value="1"/>
</dbReference>
<accession>A0A162KCZ5</accession>
<dbReference type="GO" id="GO:0009431">
    <property type="term" value="C:bacterial-type flagellum basal body, MS ring"/>
    <property type="evidence" value="ECO:0007669"/>
    <property type="project" value="InterPro"/>
</dbReference>
<feature type="domain" description="Flagellar M-ring C-terminal" evidence="13">
    <location>
        <begin position="254"/>
        <end position="415"/>
    </location>
</feature>
<dbReference type="PANTHER" id="PTHR30046:SF0">
    <property type="entry name" value="FLAGELLAR M-RING PROTEIN"/>
    <property type="match status" value="1"/>
</dbReference>
<evidence type="ECO:0000256" key="4">
    <source>
        <dbReference type="ARBA" id="ARBA00022475"/>
    </source>
</evidence>
<evidence type="ECO:0000256" key="8">
    <source>
        <dbReference type="ARBA" id="ARBA00023143"/>
    </source>
</evidence>
<evidence type="ECO:0000313" key="15">
    <source>
        <dbReference type="Proteomes" id="UP000075787"/>
    </source>
</evidence>
<dbReference type="PANTHER" id="PTHR30046">
    <property type="entry name" value="FLAGELLAR M-RING PROTEIN"/>
    <property type="match status" value="1"/>
</dbReference>